<protein>
    <recommendedName>
        <fullName evidence="2">DUF6705 domain-containing protein</fullName>
    </recommendedName>
</protein>
<evidence type="ECO:0000313" key="3">
    <source>
        <dbReference type="EMBL" id="TQD40706.1"/>
    </source>
</evidence>
<sequence>MKKIIYFISLLSFTFLSCKAQTGIMPLNTSSIGKPKNIYYKDLNNELDKYEGTWKYQNGSTSFIITLEKIEKHYSPDFEIYYDLMTGEYQYIENGIEIINTLPQLTQNTSNVHKGNIGGSAIIDKDQILVCEDCAPNEKRVKLYFNDPARDYLNDSMVLQTLQEDNPVINQQGKIKVTILGGEIMIPPNVPPAPRIPYGEYIMLKQ</sequence>
<gene>
    <name evidence="3" type="ORF">FKR84_01625</name>
</gene>
<dbReference type="PROSITE" id="PS51257">
    <property type="entry name" value="PROKAR_LIPOPROTEIN"/>
    <property type="match status" value="1"/>
</dbReference>
<evidence type="ECO:0000259" key="2">
    <source>
        <dbReference type="Pfam" id="PF20448"/>
    </source>
</evidence>
<dbReference type="AlphaFoldDB" id="A0A507ZSC8"/>
<name>A0A507ZSC8_9FLAO</name>
<feature type="domain" description="DUF6705" evidence="2">
    <location>
        <begin position="1"/>
        <end position="206"/>
    </location>
</feature>
<dbReference type="Pfam" id="PF20448">
    <property type="entry name" value="DUF6705"/>
    <property type="match status" value="1"/>
</dbReference>
<organism evidence="3 4">
    <name type="scientific">Haloflavibacter putidus</name>
    <dbReference type="NCBI Taxonomy" id="2576776"/>
    <lineage>
        <taxon>Bacteria</taxon>
        <taxon>Pseudomonadati</taxon>
        <taxon>Bacteroidota</taxon>
        <taxon>Flavobacteriia</taxon>
        <taxon>Flavobacteriales</taxon>
        <taxon>Flavobacteriaceae</taxon>
        <taxon>Haloflavibacter</taxon>
    </lineage>
</organism>
<comment type="caution">
    <text evidence="3">The sequence shown here is derived from an EMBL/GenBank/DDBJ whole genome shotgun (WGS) entry which is preliminary data.</text>
</comment>
<feature type="chain" id="PRO_5021500266" description="DUF6705 domain-containing protein" evidence="1">
    <location>
        <begin position="21"/>
        <end position="206"/>
    </location>
</feature>
<dbReference type="InterPro" id="IPR046551">
    <property type="entry name" value="DUF6705"/>
</dbReference>
<evidence type="ECO:0000256" key="1">
    <source>
        <dbReference type="SAM" id="SignalP"/>
    </source>
</evidence>
<feature type="signal peptide" evidence="1">
    <location>
        <begin position="1"/>
        <end position="20"/>
    </location>
</feature>
<dbReference type="EMBL" id="VIAR01000001">
    <property type="protein sequence ID" value="TQD40706.1"/>
    <property type="molecule type" value="Genomic_DNA"/>
</dbReference>
<dbReference type="OrthoDB" id="1261237at2"/>
<dbReference type="Proteomes" id="UP000317169">
    <property type="component" value="Unassembled WGS sequence"/>
</dbReference>
<reference evidence="3 4" key="1">
    <citation type="submission" date="2019-06" db="EMBL/GenBank/DDBJ databases">
        <title>Flavibacter putida gen. nov., sp. nov., a novel marine bacterium of the family Flavobacteriaceae isolated from coastal seawater.</title>
        <authorList>
            <person name="Feng X."/>
        </authorList>
    </citation>
    <scope>NUCLEOTIDE SEQUENCE [LARGE SCALE GENOMIC DNA]</scope>
    <source>
        <strain evidence="3 4">PLHSN227</strain>
    </source>
</reference>
<dbReference type="RefSeq" id="WP_141420437.1">
    <property type="nucleotide sequence ID" value="NZ_VIAR01000001.1"/>
</dbReference>
<keyword evidence="1" id="KW-0732">Signal</keyword>
<keyword evidence="4" id="KW-1185">Reference proteome</keyword>
<proteinExistence type="predicted"/>
<evidence type="ECO:0000313" key="4">
    <source>
        <dbReference type="Proteomes" id="UP000317169"/>
    </source>
</evidence>
<accession>A0A507ZSC8</accession>